<evidence type="ECO:0000313" key="2">
    <source>
        <dbReference type="EMBL" id="OQO01369.1"/>
    </source>
</evidence>
<name>A0A1V8SQK0_9PEZI</name>
<evidence type="ECO:0000313" key="3">
    <source>
        <dbReference type="Proteomes" id="UP000192596"/>
    </source>
</evidence>
<dbReference type="OrthoDB" id="3828405at2759"/>
<organism evidence="2 3">
    <name type="scientific">Cryoendolithus antarcticus</name>
    <dbReference type="NCBI Taxonomy" id="1507870"/>
    <lineage>
        <taxon>Eukaryota</taxon>
        <taxon>Fungi</taxon>
        <taxon>Dikarya</taxon>
        <taxon>Ascomycota</taxon>
        <taxon>Pezizomycotina</taxon>
        <taxon>Dothideomycetes</taxon>
        <taxon>Dothideomycetidae</taxon>
        <taxon>Cladosporiales</taxon>
        <taxon>Cladosporiaceae</taxon>
        <taxon>Cryoendolithus</taxon>
    </lineage>
</organism>
<accession>A0A1V8SQK0</accession>
<feature type="signal peptide" evidence="1">
    <location>
        <begin position="1"/>
        <end position="20"/>
    </location>
</feature>
<protein>
    <submittedName>
        <fullName evidence="2">Uncharacterized protein</fullName>
    </submittedName>
</protein>
<sequence length="126" mass="14225">MKLFATILALLLAVCSTASAYEGPDWGRGWCRSLHPKVWGAINTCNAGYSGRNPIFTGDNWATNGIRNGKAWVRIAQSCGDRQYVPWDICFKQFYDMCIYGTKERGEANRDYGRNGCQHWIINNPP</sequence>
<dbReference type="Proteomes" id="UP000192596">
    <property type="component" value="Unassembled WGS sequence"/>
</dbReference>
<evidence type="ECO:0000256" key="1">
    <source>
        <dbReference type="SAM" id="SignalP"/>
    </source>
</evidence>
<comment type="caution">
    <text evidence="2">The sequence shown here is derived from an EMBL/GenBank/DDBJ whole genome shotgun (WGS) entry which is preliminary data.</text>
</comment>
<dbReference type="AlphaFoldDB" id="A0A1V8SQK0"/>
<gene>
    <name evidence="2" type="ORF">B0A48_12924</name>
</gene>
<proteinExistence type="predicted"/>
<dbReference type="InParanoid" id="A0A1V8SQK0"/>
<keyword evidence="3" id="KW-1185">Reference proteome</keyword>
<reference evidence="3" key="1">
    <citation type="submission" date="2017-03" db="EMBL/GenBank/DDBJ databases">
        <title>Genomes of endolithic fungi from Antarctica.</title>
        <authorList>
            <person name="Coleine C."/>
            <person name="Masonjones S."/>
            <person name="Stajich J.E."/>
        </authorList>
    </citation>
    <scope>NUCLEOTIDE SEQUENCE [LARGE SCALE GENOMIC DNA]</scope>
    <source>
        <strain evidence="3">CCFEE 5527</strain>
    </source>
</reference>
<dbReference type="EMBL" id="NAJO01000031">
    <property type="protein sequence ID" value="OQO01369.1"/>
    <property type="molecule type" value="Genomic_DNA"/>
</dbReference>
<keyword evidence="1" id="KW-0732">Signal</keyword>
<feature type="chain" id="PRO_5012709267" evidence="1">
    <location>
        <begin position="21"/>
        <end position="126"/>
    </location>
</feature>